<keyword evidence="4 5" id="KW-0732">Signal</keyword>
<dbReference type="PROSITE" id="PS51257">
    <property type="entry name" value="PROKAR_LIPOPROTEIN"/>
    <property type="match status" value="1"/>
</dbReference>
<dbReference type="PROSITE" id="PS50983">
    <property type="entry name" value="FE_B12_PBP"/>
    <property type="match status" value="1"/>
</dbReference>
<evidence type="ECO:0000256" key="5">
    <source>
        <dbReference type="SAM" id="SignalP"/>
    </source>
</evidence>
<reference evidence="7 8" key="1">
    <citation type="submission" date="2024-09" db="EMBL/GenBank/DDBJ databases">
        <authorList>
            <person name="Sun Q."/>
            <person name="Mori K."/>
        </authorList>
    </citation>
    <scope>NUCLEOTIDE SEQUENCE [LARGE SCALE GENOMIC DNA]</scope>
    <source>
        <strain evidence="7 8">JCM 11683</strain>
    </source>
</reference>
<feature type="signal peptide" evidence="5">
    <location>
        <begin position="1"/>
        <end position="22"/>
    </location>
</feature>
<feature type="chain" id="PRO_5046476428" evidence="5">
    <location>
        <begin position="23"/>
        <end position="329"/>
    </location>
</feature>
<dbReference type="InterPro" id="IPR002491">
    <property type="entry name" value="ABC_transptr_periplasmic_BD"/>
</dbReference>
<dbReference type="SUPFAM" id="SSF53807">
    <property type="entry name" value="Helical backbone' metal receptor"/>
    <property type="match status" value="1"/>
</dbReference>
<protein>
    <submittedName>
        <fullName evidence="7">ABC transporter substrate-binding protein</fullName>
    </submittedName>
</protein>
<keyword evidence="3" id="KW-0813">Transport</keyword>
<evidence type="ECO:0000256" key="3">
    <source>
        <dbReference type="ARBA" id="ARBA00022448"/>
    </source>
</evidence>
<comment type="caution">
    <text evidence="7">The sequence shown here is derived from an EMBL/GenBank/DDBJ whole genome shotgun (WGS) entry which is preliminary data.</text>
</comment>
<comment type="subcellular location">
    <subcellularLocation>
        <location evidence="1">Cell envelope</location>
    </subcellularLocation>
</comment>
<keyword evidence="8" id="KW-1185">Reference proteome</keyword>
<dbReference type="Proteomes" id="UP001589707">
    <property type="component" value="Unassembled WGS sequence"/>
</dbReference>
<accession>A0ABV5X7L7</accession>
<feature type="domain" description="Fe/B12 periplasmic-binding" evidence="6">
    <location>
        <begin position="60"/>
        <end position="329"/>
    </location>
</feature>
<proteinExistence type="inferred from homology"/>
<sequence>MKVTTRKGIALLAAAAALVLSACSGGAGSQAGGQDDGEGDGATKTVETAFGEVEIPTEPTSVVALEGAIGPLLSAGITPKATATGDMPDGLLPEEFEQVKDLPAVLGPDGWEYEKIAAQKPDLLIGTVRAGKDEEISPQAQEEYKRLKGIAPTVLIRAEGATQAKDATLQIAEIVGSGDKAEEAKEEYEKKVDHIKTTYGDKLEEYTFAPIDHFEGNVSVYTPISWLGGIITDIGGTLDPVSAEVTDRNGTDLSTEQLTKLSDTSIILTEMGVDGEPGAGAAELADVPTYQQLPAVKAGHAFGVKHFFPDRYETANIVLDQLEDILKKV</sequence>
<evidence type="ECO:0000256" key="2">
    <source>
        <dbReference type="ARBA" id="ARBA00008814"/>
    </source>
</evidence>
<evidence type="ECO:0000313" key="8">
    <source>
        <dbReference type="Proteomes" id="UP001589707"/>
    </source>
</evidence>
<organism evidence="7 8">
    <name type="scientific">Brevibacterium otitidis</name>
    <dbReference type="NCBI Taxonomy" id="53364"/>
    <lineage>
        <taxon>Bacteria</taxon>
        <taxon>Bacillati</taxon>
        <taxon>Actinomycetota</taxon>
        <taxon>Actinomycetes</taxon>
        <taxon>Micrococcales</taxon>
        <taxon>Brevibacteriaceae</taxon>
        <taxon>Brevibacterium</taxon>
    </lineage>
</organism>
<evidence type="ECO:0000313" key="7">
    <source>
        <dbReference type="EMBL" id="MFB9777722.1"/>
    </source>
</evidence>
<evidence type="ECO:0000256" key="1">
    <source>
        <dbReference type="ARBA" id="ARBA00004196"/>
    </source>
</evidence>
<name>A0ABV5X7L7_9MICO</name>
<evidence type="ECO:0000259" key="6">
    <source>
        <dbReference type="PROSITE" id="PS50983"/>
    </source>
</evidence>
<dbReference type="InterPro" id="IPR051313">
    <property type="entry name" value="Bact_iron-sidero_bind"/>
</dbReference>
<dbReference type="Pfam" id="PF01497">
    <property type="entry name" value="Peripla_BP_2"/>
    <property type="match status" value="1"/>
</dbReference>
<dbReference type="EMBL" id="JBHMAU010000129">
    <property type="protein sequence ID" value="MFB9777722.1"/>
    <property type="molecule type" value="Genomic_DNA"/>
</dbReference>
<dbReference type="PANTHER" id="PTHR30532">
    <property type="entry name" value="IRON III DICITRATE-BINDING PERIPLASMIC PROTEIN"/>
    <property type="match status" value="1"/>
</dbReference>
<gene>
    <name evidence="7" type="ORF">ACFFN1_15200</name>
</gene>
<dbReference type="Gene3D" id="3.40.50.1980">
    <property type="entry name" value="Nitrogenase molybdenum iron protein domain"/>
    <property type="match status" value="2"/>
</dbReference>
<evidence type="ECO:0000256" key="4">
    <source>
        <dbReference type="ARBA" id="ARBA00022729"/>
    </source>
</evidence>
<dbReference type="PANTHER" id="PTHR30532:SF1">
    <property type="entry name" value="IRON(3+)-HYDROXAMATE-BINDING PROTEIN FHUD"/>
    <property type="match status" value="1"/>
</dbReference>
<dbReference type="RefSeq" id="WP_376841703.1">
    <property type="nucleotide sequence ID" value="NZ_JBHMAU010000129.1"/>
</dbReference>
<comment type="similarity">
    <text evidence="2">Belongs to the bacterial solute-binding protein 8 family.</text>
</comment>